<feature type="transmembrane region" description="Helical" evidence="1">
    <location>
        <begin position="211"/>
        <end position="235"/>
    </location>
</feature>
<feature type="transmembrane region" description="Helical" evidence="1">
    <location>
        <begin position="76"/>
        <end position="95"/>
    </location>
</feature>
<proteinExistence type="predicted"/>
<dbReference type="SUPFAM" id="SSF103481">
    <property type="entry name" value="Multidrug resistance efflux transporter EmrE"/>
    <property type="match status" value="2"/>
</dbReference>
<accession>A0A1J5J0T8</accession>
<name>A0A1J5J0T8_9BACT</name>
<evidence type="ECO:0000313" key="3">
    <source>
        <dbReference type="EMBL" id="OIP97096.1"/>
    </source>
</evidence>
<keyword evidence="1" id="KW-0812">Transmembrane</keyword>
<protein>
    <recommendedName>
        <fullName evidence="2">EamA domain-containing protein</fullName>
    </recommendedName>
</protein>
<feature type="domain" description="EamA" evidence="2">
    <location>
        <begin position="9"/>
        <end position="143"/>
    </location>
</feature>
<dbReference type="InterPro" id="IPR037185">
    <property type="entry name" value="EmrE-like"/>
</dbReference>
<sequence>MKALTTRQKGFLALILVAALQSCMGLWARYLNGHLTVYQQVLFRVCAGFIIGLIIFRKQIDLQKFKHLPARDTGVLFLRGASFFLIAVPLFTLAINHAKYTNIAFIDAIPMTAFLGVIFLSERITKKHVLFLCLAAAGALLISLRDPTSLSSWGQGELYELLSLFFFAINYIGRKWHTPLLNNFELAMGSFACSIPLLMIATLIFDGLKPITWTAGIVLVVCIAGLFNTAIAYLVNYGFDRVPAVLGSNLMNTQPIFALVVSFLVYREVPVLREIIGGLVIVVSAIGMTRLKKT</sequence>
<dbReference type="STRING" id="1817892.AUK40_04015"/>
<keyword evidence="1" id="KW-1133">Transmembrane helix</keyword>
<feature type="transmembrane region" description="Helical" evidence="1">
    <location>
        <begin position="184"/>
        <end position="205"/>
    </location>
</feature>
<dbReference type="PANTHER" id="PTHR22911">
    <property type="entry name" value="ACYL-MALONYL CONDENSING ENZYME-RELATED"/>
    <property type="match status" value="1"/>
</dbReference>
<evidence type="ECO:0000313" key="4">
    <source>
        <dbReference type="Proteomes" id="UP000183245"/>
    </source>
</evidence>
<gene>
    <name evidence="3" type="ORF">AUK40_04015</name>
</gene>
<organism evidence="3 4">
    <name type="scientific">Candidatus Wirthbacteria bacterium CG2_30_54_11</name>
    <dbReference type="NCBI Taxonomy" id="1817892"/>
    <lineage>
        <taxon>Bacteria</taxon>
        <taxon>Candidatus Wirthbacteria</taxon>
    </lineage>
</organism>
<feature type="domain" description="EamA" evidence="2">
    <location>
        <begin position="156"/>
        <end position="289"/>
    </location>
</feature>
<dbReference type="PROSITE" id="PS51257">
    <property type="entry name" value="PROKAR_LIPOPROTEIN"/>
    <property type="match status" value="1"/>
</dbReference>
<dbReference type="Proteomes" id="UP000183245">
    <property type="component" value="Unassembled WGS sequence"/>
</dbReference>
<dbReference type="EMBL" id="MNZT01000069">
    <property type="protein sequence ID" value="OIP97096.1"/>
    <property type="molecule type" value="Genomic_DNA"/>
</dbReference>
<dbReference type="GO" id="GO:0016020">
    <property type="term" value="C:membrane"/>
    <property type="evidence" value="ECO:0007669"/>
    <property type="project" value="InterPro"/>
</dbReference>
<feature type="transmembrane region" description="Helical" evidence="1">
    <location>
        <begin position="271"/>
        <end position="291"/>
    </location>
</feature>
<feature type="transmembrane region" description="Helical" evidence="1">
    <location>
        <begin position="128"/>
        <end position="144"/>
    </location>
</feature>
<dbReference type="InterPro" id="IPR000620">
    <property type="entry name" value="EamA_dom"/>
</dbReference>
<dbReference type="AlphaFoldDB" id="A0A1J5J0T8"/>
<evidence type="ECO:0000259" key="2">
    <source>
        <dbReference type="Pfam" id="PF00892"/>
    </source>
</evidence>
<feature type="transmembrane region" description="Helical" evidence="1">
    <location>
        <begin position="101"/>
        <end position="121"/>
    </location>
</feature>
<feature type="transmembrane region" description="Helical" evidence="1">
    <location>
        <begin position="242"/>
        <end position="265"/>
    </location>
</feature>
<evidence type="ECO:0000256" key="1">
    <source>
        <dbReference type="SAM" id="Phobius"/>
    </source>
</evidence>
<dbReference type="Pfam" id="PF00892">
    <property type="entry name" value="EamA"/>
    <property type="match status" value="2"/>
</dbReference>
<feature type="transmembrane region" description="Helical" evidence="1">
    <location>
        <begin position="35"/>
        <end position="56"/>
    </location>
</feature>
<reference evidence="3 4" key="1">
    <citation type="journal article" date="2016" name="Environ. Microbiol.">
        <title>Genomic resolution of a cold subsurface aquifer community provides metabolic insights for novel microbes adapted to high CO concentrations.</title>
        <authorList>
            <person name="Probst A.J."/>
            <person name="Castelle C.J."/>
            <person name="Singh A."/>
            <person name="Brown C.T."/>
            <person name="Anantharaman K."/>
            <person name="Sharon I."/>
            <person name="Hug L.A."/>
            <person name="Burstein D."/>
            <person name="Emerson J.B."/>
            <person name="Thomas B.C."/>
            <person name="Banfield J.F."/>
        </authorList>
    </citation>
    <scope>NUCLEOTIDE SEQUENCE [LARGE SCALE GENOMIC DNA]</scope>
    <source>
        <strain evidence="3">CG2_30_54_11</strain>
    </source>
</reference>
<feature type="transmembrane region" description="Helical" evidence="1">
    <location>
        <begin position="156"/>
        <end position="172"/>
    </location>
</feature>
<dbReference type="PANTHER" id="PTHR22911:SF79">
    <property type="entry name" value="MOBA-LIKE NTP TRANSFERASE DOMAIN-CONTAINING PROTEIN"/>
    <property type="match status" value="1"/>
</dbReference>
<keyword evidence="1" id="KW-0472">Membrane</keyword>
<comment type="caution">
    <text evidence="3">The sequence shown here is derived from an EMBL/GenBank/DDBJ whole genome shotgun (WGS) entry which is preliminary data.</text>
</comment>